<organism evidence="6 7">
    <name type="scientific">Pseudomonas parafulva</name>
    <dbReference type="NCBI Taxonomy" id="157782"/>
    <lineage>
        <taxon>Bacteria</taxon>
        <taxon>Pseudomonadati</taxon>
        <taxon>Pseudomonadota</taxon>
        <taxon>Gammaproteobacteria</taxon>
        <taxon>Pseudomonadales</taxon>
        <taxon>Pseudomonadaceae</taxon>
        <taxon>Pseudomonas</taxon>
    </lineage>
</organism>
<dbReference type="InterPro" id="IPR001638">
    <property type="entry name" value="Solute-binding_3/MltF_N"/>
</dbReference>
<dbReference type="PANTHER" id="PTHR35936:SF19">
    <property type="entry name" value="AMINO-ACID-BINDING PROTEIN YXEM-RELATED"/>
    <property type="match status" value="1"/>
</dbReference>
<dbReference type="Pfam" id="PF00497">
    <property type="entry name" value="SBP_bac_3"/>
    <property type="match status" value="1"/>
</dbReference>
<evidence type="ECO:0000313" key="7">
    <source>
        <dbReference type="Proteomes" id="UP000258127"/>
    </source>
</evidence>
<feature type="region of interest" description="Disordered" evidence="3">
    <location>
        <begin position="148"/>
        <end position="177"/>
    </location>
</feature>
<name>A0AAI8KF99_9PSED</name>
<dbReference type="SUPFAM" id="SSF53850">
    <property type="entry name" value="Periplasmic binding protein-like II"/>
    <property type="match status" value="2"/>
</dbReference>
<dbReference type="Proteomes" id="UP000258127">
    <property type="component" value="Chromosome"/>
</dbReference>
<evidence type="ECO:0000259" key="5">
    <source>
        <dbReference type="Pfam" id="PF00497"/>
    </source>
</evidence>
<evidence type="ECO:0000256" key="2">
    <source>
        <dbReference type="ARBA" id="ARBA00022729"/>
    </source>
</evidence>
<dbReference type="Gene3D" id="3.40.190.10">
    <property type="entry name" value="Periplasmic binding protein-like II"/>
    <property type="match status" value="1"/>
</dbReference>
<proteinExistence type="inferred from homology"/>
<reference evidence="6 7" key="1">
    <citation type="submission" date="2018-08" db="EMBL/GenBank/DDBJ databases">
        <authorList>
            <person name="Lee Y."/>
            <person name="Kakembo D."/>
        </authorList>
    </citation>
    <scope>NUCLEOTIDE SEQUENCE [LARGE SCALE GENOMIC DNA]</scope>
    <source>
        <strain evidence="6 7">JBCS1880</strain>
    </source>
</reference>
<evidence type="ECO:0000256" key="1">
    <source>
        <dbReference type="ARBA" id="ARBA00010333"/>
    </source>
</evidence>
<dbReference type="AlphaFoldDB" id="A0AAI8KF99"/>
<comment type="similarity">
    <text evidence="1">Belongs to the bacterial solute-binding protein 3 family.</text>
</comment>
<feature type="compositionally biased region" description="Basic and acidic residues" evidence="3">
    <location>
        <begin position="148"/>
        <end position="158"/>
    </location>
</feature>
<dbReference type="PANTHER" id="PTHR35936">
    <property type="entry name" value="MEMBRANE-BOUND LYTIC MUREIN TRANSGLYCOSYLASE F"/>
    <property type="match status" value="1"/>
</dbReference>
<accession>A0AAI8KF99</accession>
<dbReference type="RefSeq" id="WP_116889810.1">
    <property type="nucleotide sequence ID" value="NZ_CP031641.1"/>
</dbReference>
<keyword evidence="7" id="KW-1185">Reference proteome</keyword>
<keyword evidence="2 4" id="KW-0732">Signal</keyword>
<evidence type="ECO:0000313" key="6">
    <source>
        <dbReference type="EMBL" id="AXO90522.1"/>
    </source>
</evidence>
<feature type="compositionally biased region" description="Pro residues" evidence="3">
    <location>
        <begin position="168"/>
        <end position="177"/>
    </location>
</feature>
<feature type="chain" id="PRO_5042476231" evidence="4">
    <location>
        <begin position="20"/>
        <end position="177"/>
    </location>
</feature>
<sequence length="177" mass="19142">MRLITGLLLAALISPLAQAELIDEINDRGELRIAVQTDNAPYAFKKDEQLTGFDIEFGQELARELDVRAQFVEAPADEVLPGVQSGMYDIALTPVASQSASQGALDLSQPFAEKTLVIPFQKDNPAFESALNNALQRLEDSGRTAELEHKWLDPETKAETAPSVTPAPAEPPPAPAH</sequence>
<evidence type="ECO:0000256" key="4">
    <source>
        <dbReference type="SAM" id="SignalP"/>
    </source>
</evidence>
<dbReference type="EMBL" id="CP031641">
    <property type="protein sequence ID" value="AXO90522.1"/>
    <property type="molecule type" value="Genomic_DNA"/>
</dbReference>
<feature type="signal peptide" evidence="4">
    <location>
        <begin position="1"/>
        <end position="19"/>
    </location>
</feature>
<gene>
    <name evidence="6" type="ORF">DZC75_21880</name>
</gene>
<evidence type="ECO:0000256" key="3">
    <source>
        <dbReference type="SAM" id="MobiDB-lite"/>
    </source>
</evidence>
<feature type="domain" description="Solute-binding protein family 3/N-terminal" evidence="5">
    <location>
        <begin position="31"/>
        <end position="153"/>
    </location>
</feature>
<protein>
    <submittedName>
        <fullName evidence="6">ABC transporter substrate-binding protein</fullName>
    </submittedName>
</protein>